<dbReference type="EC" id="2.7.7.23" evidence="3"/>
<sequence>MPIPTPDIEILRQRLVAAGQEHLLDFFEELSPLEQSGLIGQLNALDVHRVNRIFKKATSGSESSHQDSASIEPLPEDCFESALNCSPSKIQEWEDLGLKMIAEGKVAVILMAGGQGTRLGSSLPKGCYDIGLPSKKGLFQLQAERISRLQQIAQERHDNNKKVVIPWYVMTSGPTRQATEEHFKSQNYFGLEENNVFFFNQGTLPCMTNDGKIMLEKKGQLAVAPDGNGGIYAALRQEGVLTDLANRGVEFIHSYCVDNCLVHVADPVFIGYCVSKNADCAVKTVPKSSPQEPVGVVCLRNKKFGVVEYSEINEEIANRTRSDGKLAFGAANIANHFYTLDFLNSVISFEDNLEYHIARKKIKHVDHTLGEIVVPTKPNGLKLELFVFDVFPFTKRLAVFEVDRKEEFSPLKNAPGTGIDCPETSRRDIIAQQIRFIENAGGKVDLRGESPETAMFEISPLLSYAGEGLEYFEGKTITAPAIFQTVEDVEKYFG</sequence>
<organism evidence="7 8">
    <name type="scientific">Basidiobolus ranarum</name>
    <dbReference type="NCBI Taxonomy" id="34480"/>
    <lineage>
        <taxon>Eukaryota</taxon>
        <taxon>Fungi</taxon>
        <taxon>Fungi incertae sedis</taxon>
        <taxon>Zoopagomycota</taxon>
        <taxon>Entomophthoromycotina</taxon>
        <taxon>Basidiobolomycetes</taxon>
        <taxon>Basidiobolales</taxon>
        <taxon>Basidiobolaceae</taxon>
        <taxon>Basidiobolus</taxon>
    </lineage>
</organism>
<comment type="similarity">
    <text evidence="2">Belongs to the UDPGP type 1 family.</text>
</comment>
<dbReference type="InterPro" id="IPR029044">
    <property type="entry name" value="Nucleotide-diphossugar_trans"/>
</dbReference>
<reference evidence="7 8" key="1">
    <citation type="submission" date="2023-04" db="EMBL/GenBank/DDBJ databases">
        <title>Genome of Basidiobolus ranarum AG-B5.</title>
        <authorList>
            <person name="Stajich J.E."/>
            <person name="Carter-House D."/>
            <person name="Gryganskyi A."/>
        </authorList>
    </citation>
    <scope>NUCLEOTIDE SEQUENCE [LARGE SCALE GENOMIC DNA]</scope>
    <source>
        <strain evidence="7 8">AG-B5</strain>
    </source>
</reference>
<evidence type="ECO:0000256" key="1">
    <source>
        <dbReference type="ARBA" id="ARBA00005208"/>
    </source>
</evidence>
<name>A0ABR2X2Q5_9FUNG</name>
<dbReference type="Pfam" id="PF01704">
    <property type="entry name" value="UDPGP"/>
    <property type="match status" value="1"/>
</dbReference>
<dbReference type="PANTHER" id="PTHR11952:SF2">
    <property type="entry name" value="LD24639P"/>
    <property type="match status" value="1"/>
</dbReference>
<comment type="pathway">
    <text evidence="1">Nucleotide-sugar biosynthesis; UDP-N-acetyl-alpha-D-glucosamine biosynthesis; UDP-N-acetyl-alpha-D-glucosamine from N-acetyl-alpha-D-glucosamine 1-phosphate: step 1/1.</text>
</comment>
<comment type="catalytic activity">
    <reaction evidence="6">
        <text>N-acetyl-alpha-D-glucosamine 1-phosphate + UTP + H(+) = UDP-N-acetyl-alpha-D-glucosamine + diphosphate</text>
        <dbReference type="Rhea" id="RHEA:13509"/>
        <dbReference type="ChEBI" id="CHEBI:15378"/>
        <dbReference type="ChEBI" id="CHEBI:33019"/>
        <dbReference type="ChEBI" id="CHEBI:46398"/>
        <dbReference type="ChEBI" id="CHEBI:57705"/>
        <dbReference type="ChEBI" id="CHEBI:57776"/>
        <dbReference type="EC" id="2.7.7.23"/>
    </reaction>
</comment>
<evidence type="ECO:0000256" key="6">
    <source>
        <dbReference type="ARBA" id="ARBA00048493"/>
    </source>
</evidence>
<keyword evidence="8" id="KW-1185">Reference proteome</keyword>
<dbReference type="SUPFAM" id="SSF53448">
    <property type="entry name" value="Nucleotide-diphospho-sugar transferases"/>
    <property type="match status" value="1"/>
</dbReference>
<evidence type="ECO:0000256" key="5">
    <source>
        <dbReference type="ARBA" id="ARBA00022695"/>
    </source>
</evidence>
<proteinExistence type="inferred from homology"/>
<dbReference type="InterPro" id="IPR002618">
    <property type="entry name" value="UDPGP_fam"/>
</dbReference>
<dbReference type="Proteomes" id="UP001479436">
    <property type="component" value="Unassembled WGS sequence"/>
</dbReference>
<keyword evidence="5" id="KW-0548">Nucleotidyltransferase</keyword>
<keyword evidence="4" id="KW-0808">Transferase</keyword>
<dbReference type="InterPro" id="IPR039741">
    <property type="entry name" value="UDP-sugar_pyrophosphorylase"/>
</dbReference>
<evidence type="ECO:0000256" key="4">
    <source>
        <dbReference type="ARBA" id="ARBA00022679"/>
    </source>
</evidence>
<accession>A0ABR2X2Q5</accession>
<evidence type="ECO:0000313" key="8">
    <source>
        <dbReference type="Proteomes" id="UP001479436"/>
    </source>
</evidence>
<dbReference type="PANTHER" id="PTHR11952">
    <property type="entry name" value="UDP- GLUCOSE PYROPHOSPHORYLASE"/>
    <property type="match status" value="1"/>
</dbReference>
<evidence type="ECO:0000256" key="2">
    <source>
        <dbReference type="ARBA" id="ARBA00010401"/>
    </source>
</evidence>
<dbReference type="EMBL" id="JASJQH010000040">
    <property type="protein sequence ID" value="KAK9768018.1"/>
    <property type="molecule type" value="Genomic_DNA"/>
</dbReference>
<dbReference type="Gene3D" id="3.90.550.10">
    <property type="entry name" value="Spore Coat Polysaccharide Biosynthesis Protein SpsA, Chain A"/>
    <property type="match status" value="1"/>
</dbReference>
<protein>
    <recommendedName>
        <fullName evidence="3">UDP-N-acetylglucosamine diphosphorylase</fullName>
        <ecNumber evidence="3">2.7.7.23</ecNumber>
    </recommendedName>
</protein>
<dbReference type="CDD" id="cd04193">
    <property type="entry name" value="UDPGlcNAc_PPase"/>
    <property type="match status" value="1"/>
</dbReference>
<evidence type="ECO:0000313" key="7">
    <source>
        <dbReference type="EMBL" id="KAK9768018.1"/>
    </source>
</evidence>
<comment type="caution">
    <text evidence="7">The sequence shown here is derived from an EMBL/GenBank/DDBJ whole genome shotgun (WGS) entry which is preliminary data.</text>
</comment>
<gene>
    <name evidence="7" type="primary">UAP1_1</name>
    <name evidence="7" type="ORF">K7432_001701</name>
</gene>
<evidence type="ECO:0000256" key="3">
    <source>
        <dbReference type="ARBA" id="ARBA00012457"/>
    </source>
</evidence>